<protein>
    <submittedName>
        <fullName evidence="1">Uncharacterized protein</fullName>
    </submittedName>
</protein>
<keyword evidence="2" id="KW-1185">Reference proteome</keyword>
<dbReference type="AlphaFoldDB" id="A0A934VYH9"/>
<dbReference type="Proteomes" id="UP000603141">
    <property type="component" value="Unassembled WGS sequence"/>
</dbReference>
<sequence length="118" mass="13744">MIDWRISPDFATIKEREWFFPSFDIQEYLLPQINVGKALIDEYGDTHFTEEDCARLKGNIEYLIDSRILDRKADIQFDSFEKGLVTLSCAEIKNCLLKLHEAADQAFNQRATLVFYGD</sequence>
<name>A0A934VYH9_9BACT</name>
<proteinExistence type="predicted"/>
<evidence type="ECO:0000313" key="1">
    <source>
        <dbReference type="EMBL" id="MBK1884918.1"/>
    </source>
</evidence>
<gene>
    <name evidence="1" type="ORF">JIN85_21080</name>
</gene>
<comment type="caution">
    <text evidence="1">The sequence shown here is derived from an EMBL/GenBank/DDBJ whole genome shotgun (WGS) entry which is preliminary data.</text>
</comment>
<dbReference type="EMBL" id="JAENIJ010000209">
    <property type="protein sequence ID" value="MBK1884918.1"/>
    <property type="molecule type" value="Genomic_DNA"/>
</dbReference>
<dbReference type="RefSeq" id="WP_200274529.1">
    <property type="nucleotide sequence ID" value="NZ_JAENIJ010000209.1"/>
</dbReference>
<reference evidence="1" key="1">
    <citation type="submission" date="2021-01" db="EMBL/GenBank/DDBJ databases">
        <title>Modified the classification status of verrucomicrobia.</title>
        <authorList>
            <person name="Feng X."/>
        </authorList>
    </citation>
    <scope>NUCLEOTIDE SEQUENCE</scope>
    <source>
        <strain evidence="1">KCTC 22041</strain>
    </source>
</reference>
<organism evidence="1 2">
    <name type="scientific">Luteolibacter pohnpeiensis</name>
    <dbReference type="NCBI Taxonomy" id="454153"/>
    <lineage>
        <taxon>Bacteria</taxon>
        <taxon>Pseudomonadati</taxon>
        <taxon>Verrucomicrobiota</taxon>
        <taxon>Verrucomicrobiia</taxon>
        <taxon>Verrucomicrobiales</taxon>
        <taxon>Verrucomicrobiaceae</taxon>
        <taxon>Luteolibacter</taxon>
    </lineage>
</organism>
<accession>A0A934VYH9</accession>
<evidence type="ECO:0000313" key="2">
    <source>
        <dbReference type="Proteomes" id="UP000603141"/>
    </source>
</evidence>